<evidence type="ECO:0000313" key="15">
    <source>
        <dbReference type="Proteomes" id="UP000001811"/>
    </source>
</evidence>
<evidence type="ECO:0000256" key="8">
    <source>
        <dbReference type="ARBA" id="ARBA00022692"/>
    </source>
</evidence>
<keyword evidence="7" id="KW-0762">Sugar transport</keyword>
<dbReference type="EMBL" id="AAGW02047215">
    <property type="status" value="NOT_ANNOTATED_CDS"/>
    <property type="molecule type" value="Genomic_DNA"/>
</dbReference>
<evidence type="ECO:0000256" key="10">
    <source>
        <dbReference type="ARBA" id="ARBA00022989"/>
    </source>
</evidence>
<evidence type="ECO:0000256" key="3">
    <source>
        <dbReference type="ARBA" id="ARBA00007809"/>
    </source>
</evidence>
<comment type="similarity">
    <text evidence="3">Belongs to the SWEET sugar transporter family.</text>
</comment>
<keyword evidence="11" id="KW-0333">Golgi apparatus</keyword>
<keyword evidence="5" id="KW-0813">Transport</keyword>
<evidence type="ECO:0000256" key="4">
    <source>
        <dbReference type="ARBA" id="ARBA00021741"/>
    </source>
</evidence>
<dbReference type="Proteomes" id="UP000001811">
    <property type="component" value="Chromosome 3"/>
</dbReference>
<keyword evidence="9" id="KW-0677">Repeat</keyword>
<dbReference type="FunFam" id="1.20.1280.290:FF:000010">
    <property type="entry name" value="Sugar transporter SWEET"/>
    <property type="match status" value="1"/>
</dbReference>
<evidence type="ECO:0000256" key="7">
    <source>
        <dbReference type="ARBA" id="ARBA00022597"/>
    </source>
</evidence>
<name>A0A5F9C423_RABIT</name>
<evidence type="ECO:0000256" key="12">
    <source>
        <dbReference type="ARBA" id="ARBA00023136"/>
    </source>
</evidence>
<evidence type="ECO:0000256" key="1">
    <source>
        <dbReference type="ARBA" id="ARBA00004651"/>
    </source>
</evidence>
<comment type="subcellular location">
    <subcellularLocation>
        <location evidence="1">Cell membrane</location>
        <topology evidence="1">Multi-pass membrane protein</topology>
    </subcellularLocation>
    <subcellularLocation>
        <location evidence="2">Golgi apparatus membrane</location>
        <topology evidence="2">Multi-pass membrane protein</topology>
    </subcellularLocation>
</comment>
<organism evidence="14 15">
    <name type="scientific">Oryctolagus cuniculus</name>
    <name type="common">Rabbit</name>
    <dbReference type="NCBI Taxonomy" id="9986"/>
    <lineage>
        <taxon>Eukaryota</taxon>
        <taxon>Metazoa</taxon>
        <taxon>Chordata</taxon>
        <taxon>Craniata</taxon>
        <taxon>Vertebrata</taxon>
        <taxon>Euteleostomi</taxon>
        <taxon>Mammalia</taxon>
        <taxon>Eutheria</taxon>
        <taxon>Euarchontoglires</taxon>
        <taxon>Glires</taxon>
        <taxon>Lagomorpha</taxon>
        <taxon>Leporidae</taxon>
        <taxon>Oryctolagus</taxon>
    </lineage>
</organism>
<dbReference type="Ensembl" id="ENSOCUT00000061755.1">
    <property type="protein sequence ID" value="ENSOCUP00000027806.1"/>
    <property type="gene ID" value="ENSOCUG00000034482.1"/>
</dbReference>
<keyword evidence="10" id="KW-1133">Transmembrane helix</keyword>
<evidence type="ECO:0000256" key="11">
    <source>
        <dbReference type="ARBA" id="ARBA00023034"/>
    </source>
</evidence>
<accession>A0A5F9C423</accession>
<dbReference type="InParanoid" id="A0A5F9C423"/>
<evidence type="ECO:0000313" key="14">
    <source>
        <dbReference type="Ensembl" id="ENSOCUP00000027806.1"/>
    </source>
</evidence>
<evidence type="ECO:0000256" key="5">
    <source>
        <dbReference type="ARBA" id="ARBA00022448"/>
    </source>
</evidence>
<keyword evidence="8" id="KW-0812">Transmembrane</keyword>
<dbReference type="Gene3D" id="1.20.1280.290">
    <property type="match status" value="1"/>
</dbReference>
<dbReference type="InterPro" id="IPR004316">
    <property type="entry name" value="SWEET_rpt"/>
</dbReference>
<dbReference type="GO" id="GO:0000139">
    <property type="term" value="C:Golgi membrane"/>
    <property type="evidence" value="ECO:0007669"/>
    <property type="project" value="UniProtKB-SubCell"/>
</dbReference>
<evidence type="ECO:0000256" key="9">
    <source>
        <dbReference type="ARBA" id="ARBA00022737"/>
    </source>
</evidence>
<keyword evidence="6" id="KW-1003">Cell membrane</keyword>
<evidence type="ECO:0000256" key="13">
    <source>
        <dbReference type="ARBA" id="ARBA00031430"/>
    </source>
</evidence>
<protein>
    <recommendedName>
        <fullName evidence="4">Sugar transporter SWEET1</fullName>
    </recommendedName>
    <alternativeName>
        <fullName evidence="13">Solute carrier family 50 member 1</fullName>
    </alternativeName>
</protein>
<dbReference type="Pfam" id="PF03083">
    <property type="entry name" value="MtN3_slv"/>
    <property type="match status" value="1"/>
</dbReference>
<dbReference type="Bgee" id="ENSOCUG00000034482">
    <property type="expression patterns" value="Expressed in uterus and 2 other cell types or tissues"/>
</dbReference>
<sequence length="169" mass="19007">MDKERDPTCGGGGVEEGGMVTCSFPELVCTLGMFSIGLSDLRHVQMTRSVDSIQFLPFLTTDVNNLGWLSYGTMKGDGLLMSVNAVGAVLQTLCILVSPLYCPQKPAVIQTKSTKRLSFSRLPPWSLYGQGLVSFLHEEGERHLTSFIRFWFFWKYPQEQDRNYQLLQA</sequence>
<reference evidence="14 15" key="1">
    <citation type="journal article" date="2011" name="Nature">
        <title>A high-resolution map of human evolutionary constraint using 29 mammals.</title>
        <authorList>
            <person name="Lindblad-Toh K."/>
            <person name="Garber M."/>
            <person name="Zuk O."/>
            <person name="Lin M.F."/>
            <person name="Parker B.J."/>
            <person name="Washietl S."/>
            <person name="Kheradpour P."/>
            <person name="Ernst J."/>
            <person name="Jordan G."/>
            <person name="Mauceli E."/>
            <person name="Ward L.D."/>
            <person name="Lowe C.B."/>
            <person name="Holloway A.K."/>
            <person name="Clamp M."/>
            <person name="Gnerre S."/>
            <person name="Alfoldi J."/>
            <person name="Beal K."/>
            <person name="Chang J."/>
            <person name="Clawson H."/>
            <person name="Cuff J."/>
            <person name="Di Palma F."/>
            <person name="Fitzgerald S."/>
            <person name="Flicek P."/>
            <person name="Guttman M."/>
            <person name="Hubisz M.J."/>
            <person name="Jaffe D.B."/>
            <person name="Jungreis I."/>
            <person name="Kent W.J."/>
            <person name="Kostka D."/>
            <person name="Lara M."/>
            <person name="Martins A.L."/>
            <person name="Massingham T."/>
            <person name="Moltke I."/>
            <person name="Raney B.J."/>
            <person name="Rasmussen M.D."/>
            <person name="Robinson J."/>
            <person name="Stark A."/>
            <person name="Vilella A.J."/>
            <person name="Wen J."/>
            <person name="Xie X."/>
            <person name="Zody M.C."/>
            <person name="Baldwin J."/>
            <person name="Bloom T."/>
            <person name="Chin C.W."/>
            <person name="Heiman D."/>
            <person name="Nicol R."/>
            <person name="Nusbaum C."/>
            <person name="Young S."/>
            <person name="Wilkinson J."/>
            <person name="Worley K.C."/>
            <person name="Kovar C.L."/>
            <person name="Muzny D.M."/>
            <person name="Gibbs R.A."/>
            <person name="Cree A."/>
            <person name="Dihn H.H."/>
            <person name="Fowler G."/>
            <person name="Jhangiani S."/>
            <person name="Joshi V."/>
            <person name="Lee S."/>
            <person name="Lewis L.R."/>
            <person name="Nazareth L.V."/>
            <person name="Okwuonu G."/>
            <person name="Santibanez J."/>
            <person name="Warren W.C."/>
            <person name="Mardis E.R."/>
            <person name="Weinstock G.M."/>
            <person name="Wilson R.K."/>
            <person name="Delehaunty K."/>
            <person name="Dooling D."/>
            <person name="Fronik C."/>
            <person name="Fulton L."/>
            <person name="Fulton B."/>
            <person name="Graves T."/>
            <person name="Minx P."/>
            <person name="Sodergren E."/>
            <person name="Birney E."/>
            <person name="Margulies E.H."/>
            <person name="Herrero J."/>
            <person name="Green E.D."/>
            <person name="Haussler D."/>
            <person name="Siepel A."/>
            <person name="Goldman N."/>
            <person name="Pollard K.S."/>
            <person name="Pedersen J.S."/>
            <person name="Lander E.S."/>
            <person name="Kellis M."/>
        </authorList>
    </citation>
    <scope>NUCLEOTIDE SEQUENCE [LARGE SCALE GENOMIC DNA]</scope>
    <source>
        <strain evidence="14 15">Thorbecke inbred</strain>
    </source>
</reference>
<keyword evidence="12" id="KW-0472">Membrane</keyword>
<dbReference type="AlphaFoldDB" id="A0A5F9C423"/>
<proteinExistence type="inferred from homology"/>
<evidence type="ECO:0000256" key="6">
    <source>
        <dbReference type="ARBA" id="ARBA00022475"/>
    </source>
</evidence>
<dbReference type="GO" id="GO:0005886">
    <property type="term" value="C:plasma membrane"/>
    <property type="evidence" value="ECO:0007669"/>
    <property type="project" value="UniProtKB-SubCell"/>
</dbReference>
<dbReference type="GeneTree" id="ENSGT00390000007801"/>
<reference evidence="14" key="2">
    <citation type="submission" date="2025-08" db="UniProtKB">
        <authorList>
            <consortium name="Ensembl"/>
        </authorList>
    </citation>
    <scope>IDENTIFICATION</scope>
    <source>
        <strain evidence="14">Thorbecke</strain>
    </source>
</reference>
<evidence type="ECO:0000256" key="2">
    <source>
        <dbReference type="ARBA" id="ARBA00004653"/>
    </source>
</evidence>
<keyword evidence="15" id="KW-1185">Reference proteome</keyword>
<reference evidence="14" key="3">
    <citation type="submission" date="2025-09" db="UniProtKB">
        <authorList>
            <consortium name="Ensembl"/>
        </authorList>
    </citation>
    <scope>IDENTIFICATION</scope>
    <source>
        <strain evidence="14">Thorbecke</strain>
    </source>
</reference>